<dbReference type="HOGENOM" id="CLU_072492_1_0_0"/>
<keyword evidence="4" id="KW-0443">Lipid metabolism</keyword>
<evidence type="ECO:0000256" key="5">
    <source>
        <dbReference type="ARBA" id="ARBA00023136"/>
    </source>
</evidence>
<keyword evidence="8" id="KW-0456">Lyase</keyword>
<dbReference type="eggNOG" id="COG0688">
    <property type="taxonomic scope" value="Bacteria"/>
</dbReference>
<dbReference type="PANTHER" id="PTHR35809">
    <property type="entry name" value="ARCHAETIDYLSERINE DECARBOXYLASE PROENZYME-RELATED"/>
    <property type="match status" value="1"/>
</dbReference>
<feature type="transmembrane region" description="Helical" evidence="11">
    <location>
        <begin position="30"/>
        <end position="48"/>
    </location>
</feature>
<evidence type="ECO:0000313" key="13">
    <source>
        <dbReference type="Proteomes" id="UP000002027"/>
    </source>
</evidence>
<evidence type="ECO:0000256" key="9">
    <source>
        <dbReference type="ARBA" id="ARBA00023264"/>
    </source>
</evidence>
<keyword evidence="2" id="KW-0444">Lipid biosynthesis</keyword>
<evidence type="ECO:0000256" key="4">
    <source>
        <dbReference type="ARBA" id="ARBA00023098"/>
    </source>
</evidence>
<evidence type="ECO:0000256" key="8">
    <source>
        <dbReference type="ARBA" id="ARBA00023239"/>
    </source>
</evidence>
<keyword evidence="6" id="KW-0865">Zymogen</keyword>
<evidence type="ECO:0000256" key="3">
    <source>
        <dbReference type="ARBA" id="ARBA00022793"/>
    </source>
</evidence>
<dbReference type="RefSeq" id="WP_012871631.1">
    <property type="nucleotide sequence ID" value="NC_013523.1"/>
</dbReference>
<dbReference type="EMBL" id="CP001823">
    <property type="protein sequence ID" value="ACZ38584.1"/>
    <property type="molecule type" value="Genomic_DNA"/>
</dbReference>
<keyword evidence="9" id="KW-1208">Phospholipid metabolism</keyword>
<dbReference type="InParanoid" id="D1C2W7"/>
<keyword evidence="13" id="KW-1185">Reference proteome</keyword>
<dbReference type="GO" id="GO:0004609">
    <property type="term" value="F:phosphatidylserine decarboxylase activity"/>
    <property type="evidence" value="ECO:0007669"/>
    <property type="project" value="InterPro"/>
</dbReference>
<evidence type="ECO:0000256" key="7">
    <source>
        <dbReference type="ARBA" id="ARBA00023209"/>
    </source>
</evidence>
<dbReference type="InterPro" id="IPR003817">
    <property type="entry name" value="PS_Dcarbxylase"/>
</dbReference>
<dbReference type="InterPro" id="IPR033175">
    <property type="entry name" value="PSD-A"/>
</dbReference>
<protein>
    <submittedName>
        <fullName evidence="12">Phosphatidylserine decarboxylase related protein</fullName>
    </submittedName>
</protein>
<dbReference type="GO" id="GO:0008654">
    <property type="term" value="P:phospholipid biosynthetic process"/>
    <property type="evidence" value="ECO:0007669"/>
    <property type="project" value="UniProtKB-KW"/>
</dbReference>
<keyword evidence="1" id="KW-1003">Cell membrane</keyword>
<accession>D1C2W7</accession>
<evidence type="ECO:0000256" key="6">
    <source>
        <dbReference type="ARBA" id="ARBA00023145"/>
    </source>
</evidence>
<keyword evidence="11" id="KW-0812">Transmembrane</keyword>
<evidence type="ECO:0000256" key="2">
    <source>
        <dbReference type="ARBA" id="ARBA00022516"/>
    </source>
</evidence>
<organism evidence="12 13">
    <name type="scientific">Sphaerobacter thermophilus (strain ATCC 49802 / DSM 20745 / KCCM 41009 / NCIMB 13125 / S 6022)</name>
    <dbReference type="NCBI Taxonomy" id="479434"/>
    <lineage>
        <taxon>Bacteria</taxon>
        <taxon>Pseudomonadati</taxon>
        <taxon>Thermomicrobiota</taxon>
        <taxon>Thermomicrobia</taxon>
        <taxon>Sphaerobacterales</taxon>
        <taxon>Sphaerobacterineae</taxon>
        <taxon>Sphaerobacteraceae</taxon>
        <taxon>Sphaerobacter</taxon>
    </lineage>
</organism>
<keyword evidence="10" id="KW-0670">Pyruvate</keyword>
<reference evidence="13" key="1">
    <citation type="submission" date="2009-11" db="EMBL/GenBank/DDBJ databases">
        <title>The complete chromosome 1 of Sphaerobacter thermophilus DSM 20745.</title>
        <authorList>
            <person name="Lucas S."/>
            <person name="Copeland A."/>
            <person name="Lapidus A."/>
            <person name="Glavina del Rio T."/>
            <person name="Dalin E."/>
            <person name="Tice H."/>
            <person name="Bruce D."/>
            <person name="Goodwin L."/>
            <person name="Pitluck S."/>
            <person name="Kyrpides N."/>
            <person name="Mavromatis K."/>
            <person name="Ivanova N."/>
            <person name="Mikhailova N."/>
            <person name="LaButti K.M."/>
            <person name="Clum A."/>
            <person name="Sun H.I."/>
            <person name="Brettin T."/>
            <person name="Detter J.C."/>
            <person name="Han C."/>
            <person name="Larimer F."/>
            <person name="Land M."/>
            <person name="Hauser L."/>
            <person name="Markowitz V."/>
            <person name="Cheng J.F."/>
            <person name="Hugenholtz P."/>
            <person name="Woyke T."/>
            <person name="Wu D."/>
            <person name="Steenblock K."/>
            <person name="Schneider S."/>
            <person name="Pukall R."/>
            <person name="Goeker M."/>
            <person name="Klenk H.P."/>
            <person name="Eisen J.A."/>
        </authorList>
    </citation>
    <scope>NUCLEOTIDE SEQUENCE [LARGE SCALE GENOMIC DNA]</scope>
    <source>
        <strain evidence="13">ATCC 49802 / DSM 20745 / S 6022</strain>
    </source>
</reference>
<evidence type="ECO:0000256" key="11">
    <source>
        <dbReference type="SAM" id="Phobius"/>
    </source>
</evidence>
<proteinExistence type="predicted"/>
<evidence type="ECO:0000256" key="10">
    <source>
        <dbReference type="ARBA" id="ARBA00023317"/>
    </source>
</evidence>
<dbReference type="OrthoDB" id="9790893at2"/>
<feature type="transmembrane region" description="Helical" evidence="11">
    <location>
        <begin position="60"/>
        <end position="80"/>
    </location>
</feature>
<keyword evidence="11" id="KW-1133">Transmembrane helix</keyword>
<keyword evidence="3" id="KW-0210">Decarboxylase</keyword>
<dbReference type="STRING" id="479434.Sthe_1148"/>
<dbReference type="Proteomes" id="UP000002027">
    <property type="component" value="Chromosome 1"/>
</dbReference>
<dbReference type="Pfam" id="PF02666">
    <property type="entry name" value="PS_Dcarbxylase"/>
    <property type="match status" value="1"/>
</dbReference>
<keyword evidence="7" id="KW-0594">Phospholipid biosynthesis</keyword>
<sequence length="287" mass="30359">MFSYVVAGGLAALGTALALAWKWQLGLRRTAAAVTALATASATLVTMLGKALALSGRVRAVLTGASTLAGAFAVLAYRFYRDPERVAPDRDDAIVSPADGTVLYVHHSSNGELPVATKHGRNYTLRELTGTPLQIQSAIVIGIGMSFLDVHVNRAPIAGRIASLRRFPGLFGSLRDPHMIFANERVTTVIENGDLQVAVVQIASRLVRQIASFVNEGQEVSLGQRIGVIRLGSQVDLVLPAVEGLRVTVRPGEHVTAGESILGIIDGRGLRGIEVSPSGVLEESRAE</sequence>
<dbReference type="AlphaFoldDB" id="D1C2W7"/>
<dbReference type="PANTHER" id="PTHR35809:SF1">
    <property type="entry name" value="ARCHAETIDYLSERINE DECARBOXYLASE PROENZYME-RELATED"/>
    <property type="match status" value="1"/>
</dbReference>
<gene>
    <name evidence="12" type="ordered locus">Sthe_1148</name>
</gene>
<name>D1C2W7_SPHTD</name>
<keyword evidence="5 11" id="KW-0472">Membrane</keyword>
<dbReference type="KEGG" id="sti:Sthe_1148"/>
<evidence type="ECO:0000313" key="12">
    <source>
        <dbReference type="EMBL" id="ACZ38584.1"/>
    </source>
</evidence>
<reference evidence="12 13" key="2">
    <citation type="journal article" date="2010" name="Stand. Genomic Sci.">
        <title>Complete genome sequence of Desulfohalobium retbaense type strain (HR(100)).</title>
        <authorList>
            <person name="Spring S."/>
            <person name="Nolan M."/>
            <person name="Lapidus A."/>
            <person name="Glavina Del Rio T."/>
            <person name="Copeland A."/>
            <person name="Tice H."/>
            <person name="Cheng J.F."/>
            <person name="Lucas S."/>
            <person name="Land M."/>
            <person name="Chen F."/>
            <person name="Bruce D."/>
            <person name="Goodwin L."/>
            <person name="Pitluck S."/>
            <person name="Ivanova N."/>
            <person name="Mavromatis K."/>
            <person name="Mikhailova N."/>
            <person name="Pati A."/>
            <person name="Chen A."/>
            <person name="Palaniappan K."/>
            <person name="Hauser L."/>
            <person name="Chang Y.J."/>
            <person name="Jeffries C.D."/>
            <person name="Munk C."/>
            <person name="Kiss H."/>
            <person name="Chain P."/>
            <person name="Han C."/>
            <person name="Brettin T."/>
            <person name="Detter J.C."/>
            <person name="Schuler E."/>
            <person name="Goker M."/>
            <person name="Rohde M."/>
            <person name="Bristow J."/>
            <person name="Eisen J.A."/>
            <person name="Markowitz V."/>
            <person name="Hugenholtz P."/>
            <person name="Kyrpides N.C."/>
            <person name="Klenk H.P."/>
        </authorList>
    </citation>
    <scope>NUCLEOTIDE SEQUENCE [LARGE SCALE GENOMIC DNA]</scope>
    <source>
        <strain evidence="13">ATCC 49802 / DSM 20745 / S 6022</strain>
    </source>
</reference>
<evidence type="ECO:0000256" key="1">
    <source>
        <dbReference type="ARBA" id="ARBA00022475"/>
    </source>
</evidence>